<keyword evidence="6 8" id="KW-1133">Transmembrane helix</keyword>
<dbReference type="Proteomes" id="UP000030101">
    <property type="component" value="Unassembled WGS sequence"/>
</dbReference>
<feature type="transmembrane region" description="Helical" evidence="8">
    <location>
        <begin position="171"/>
        <end position="193"/>
    </location>
</feature>
<comment type="caution">
    <text evidence="10">The sequence shown here is derived from an EMBL/GenBank/DDBJ whole genome shotgun (WGS) entry which is preliminary data.</text>
</comment>
<proteinExistence type="inferred from homology"/>
<reference evidence="10 11" key="1">
    <citation type="submission" date="2014-08" db="EMBL/GenBank/DDBJ databases">
        <title>Porphyromonas canoris strain:OH2762 Genome sequencing.</title>
        <authorList>
            <person name="Wallis C."/>
            <person name="Deusch O."/>
            <person name="O'Flynn C."/>
            <person name="Davis I."/>
            <person name="Jospin G."/>
            <person name="Darling A.E."/>
            <person name="Coil D.A."/>
            <person name="Alexiev A."/>
            <person name="Horsfall A."/>
            <person name="Kirkwood N."/>
            <person name="Harris S."/>
            <person name="Eisen J.A."/>
        </authorList>
    </citation>
    <scope>NUCLEOTIDE SEQUENCE [LARGE SCALE GENOMIC DNA]</scope>
    <source>
        <strain evidence="11">COT-108 OH2762</strain>
    </source>
</reference>
<dbReference type="Pfam" id="PF06826">
    <property type="entry name" value="Asp-Al_Ex"/>
    <property type="match status" value="2"/>
</dbReference>
<dbReference type="InterPro" id="IPR006512">
    <property type="entry name" value="YidE_YbjL"/>
</dbReference>
<dbReference type="InterPro" id="IPR050144">
    <property type="entry name" value="AAE_transporter"/>
</dbReference>
<keyword evidence="5 8" id="KW-0812">Transmembrane</keyword>
<feature type="domain" description="RCK C-terminal" evidence="9">
    <location>
        <begin position="202"/>
        <end position="284"/>
    </location>
</feature>
<feature type="transmembrane region" description="Helical" evidence="8">
    <location>
        <begin position="416"/>
        <end position="436"/>
    </location>
</feature>
<dbReference type="InterPro" id="IPR006037">
    <property type="entry name" value="RCK_C"/>
</dbReference>
<feature type="transmembrane region" description="Helical" evidence="8">
    <location>
        <begin position="40"/>
        <end position="59"/>
    </location>
</feature>
<feature type="transmembrane region" description="Helical" evidence="8">
    <location>
        <begin position="448"/>
        <end position="467"/>
    </location>
</feature>
<feature type="transmembrane region" description="Helical" evidence="8">
    <location>
        <begin position="384"/>
        <end position="410"/>
    </location>
</feature>
<dbReference type="Gene3D" id="3.30.70.1450">
    <property type="entry name" value="Regulator of K+ conductance, C-terminal domain"/>
    <property type="match status" value="2"/>
</dbReference>
<keyword evidence="4" id="KW-1003">Cell membrane</keyword>
<keyword evidence="7 8" id="KW-0472">Membrane</keyword>
<feature type="domain" description="RCK C-terminal" evidence="9">
    <location>
        <begin position="293"/>
        <end position="377"/>
    </location>
</feature>
<organism evidence="10 11">
    <name type="scientific">Porphyromonas canoris</name>
    <dbReference type="NCBI Taxonomy" id="36875"/>
    <lineage>
        <taxon>Bacteria</taxon>
        <taxon>Pseudomonadati</taxon>
        <taxon>Bacteroidota</taxon>
        <taxon>Bacteroidia</taxon>
        <taxon>Bacteroidales</taxon>
        <taxon>Porphyromonadaceae</taxon>
        <taxon>Porphyromonas</taxon>
    </lineage>
</organism>
<feature type="transmembrane region" description="Helical" evidence="8">
    <location>
        <begin position="98"/>
        <end position="121"/>
    </location>
</feature>
<dbReference type="PANTHER" id="PTHR30445:SF3">
    <property type="entry name" value="TRANSPORT PROTEIN YIDE-RELATED"/>
    <property type="match status" value="1"/>
</dbReference>
<keyword evidence="11" id="KW-1185">Reference proteome</keyword>
<dbReference type="PANTHER" id="PTHR30445">
    <property type="entry name" value="K(+)_H(+) ANTIPORTER SUBUNIT KHTT"/>
    <property type="match status" value="1"/>
</dbReference>
<keyword evidence="3" id="KW-0813">Transport</keyword>
<dbReference type="NCBIfam" id="NF003007">
    <property type="entry name" value="PRK03818.1"/>
    <property type="match status" value="1"/>
</dbReference>
<dbReference type="RefSeq" id="WP_036792517.1">
    <property type="nucleotide sequence ID" value="NZ_JQZV01000013.1"/>
</dbReference>
<comment type="subcellular location">
    <subcellularLocation>
        <location evidence="1">Cell membrane</location>
        <topology evidence="1">Multi-pass membrane protein</topology>
    </subcellularLocation>
</comment>
<evidence type="ECO:0000259" key="9">
    <source>
        <dbReference type="PROSITE" id="PS51202"/>
    </source>
</evidence>
<name>A0ABR4XL86_9PORP</name>
<dbReference type="InterPro" id="IPR036721">
    <property type="entry name" value="RCK_C_sf"/>
</dbReference>
<gene>
    <name evidence="10" type="ORF">HQ43_09705</name>
</gene>
<feature type="transmembrane region" description="Helical" evidence="8">
    <location>
        <begin position="479"/>
        <end position="501"/>
    </location>
</feature>
<evidence type="ECO:0000256" key="3">
    <source>
        <dbReference type="ARBA" id="ARBA00022448"/>
    </source>
</evidence>
<evidence type="ECO:0000256" key="4">
    <source>
        <dbReference type="ARBA" id="ARBA00022475"/>
    </source>
</evidence>
<dbReference type="Pfam" id="PF02080">
    <property type="entry name" value="TrkA_C"/>
    <property type="match status" value="2"/>
</dbReference>
<evidence type="ECO:0000256" key="5">
    <source>
        <dbReference type="ARBA" id="ARBA00022692"/>
    </source>
</evidence>
<dbReference type="SUPFAM" id="SSF116726">
    <property type="entry name" value="TrkA C-terminal domain-like"/>
    <property type="match status" value="2"/>
</dbReference>
<evidence type="ECO:0000313" key="10">
    <source>
        <dbReference type="EMBL" id="KGN92271.1"/>
    </source>
</evidence>
<dbReference type="EMBL" id="JQZV01000013">
    <property type="protein sequence ID" value="KGN92271.1"/>
    <property type="molecule type" value="Genomic_DNA"/>
</dbReference>
<feature type="transmembrane region" description="Helical" evidence="8">
    <location>
        <begin position="15"/>
        <end position="33"/>
    </location>
</feature>
<dbReference type="NCBIfam" id="TIGR01625">
    <property type="entry name" value="YidE_YbjL_dupl"/>
    <property type="match status" value="2"/>
</dbReference>
<accession>A0ABR4XL86</accession>
<comment type="similarity">
    <text evidence="2">Belongs to the AAE transporter (TC 2.A.81) family.</text>
</comment>
<evidence type="ECO:0000256" key="2">
    <source>
        <dbReference type="ARBA" id="ARBA00009854"/>
    </source>
</evidence>
<sequence length="566" mass="60786">MWTDEIISFLTEPSILQAVVALFLVSGIGMYLGKFSFKGVSLGLSMVFFIGIICSHFGLRVDSEILAFTINVGLILYVYTLGLQVGPAFIESLKKRGIVLNLWATAIIVLSIVVIVVLYLISNQSLPHLMGVLSGAVTNMPVLGASQEAVSGVLVHQGASQEVLSKTLAEMAMATAIAYPFGVIGVFIVIAILKTQVPRSGASAEEDDTVKTITKEYLITNSAVAGKTIRELMTLNTVPMLVSRIWREGRFMMPKSDTELQPGDHVLVVSEEEHHPKILLLLGEEAKGVRPGEEVIDWEAANESLASRRIIITRQEINGVRLASLDLRSRMNINVTSVIRAGITLLPSPSLRLQMGDRLSVVGKESDLKELSRMMGNELKELDTPYLVTLFIGMLLGCVLGAIPIVIPGISTPIKMGIAGGPLIAGILMSAYGVRLHLNTYITSSANLMIRTFGIVLFMAALGLSSGEGFFATLSQGPGLIWMALGTAVTVLPPLIIGYICMKWFKLSFSHTAGVVCGSMANPIALDYASTLVKGDTIAVSYVTVYPLTMFARVIAAQLTVGIIMG</sequence>
<dbReference type="PROSITE" id="PS51202">
    <property type="entry name" value="RCK_C"/>
    <property type="match status" value="2"/>
</dbReference>
<evidence type="ECO:0000256" key="6">
    <source>
        <dbReference type="ARBA" id="ARBA00022989"/>
    </source>
</evidence>
<protein>
    <recommendedName>
        <fullName evidence="9">RCK C-terminal domain-containing protein</fullName>
    </recommendedName>
</protein>
<evidence type="ECO:0000256" key="8">
    <source>
        <dbReference type="SAM" id="Phobius"/>
    </source>
</evidence>
<evidence type="ECO:0000313" key="11">
    <source>
        <dbReference type="Proteomes" id="UP000030101"/>
    </source>
</evidence>
<evidence type="ECO:0000256" key="1">
    <source>
        <dbReference type="ARBA" id="ARBA00004651"/>
    </source>
</evidence>
<evidence type="ECO:0000256" key="7">
    <source>
        <dbReference type="ARBA" id="ARBA00023136"/>
    </source>
</evidence>
<feature type="transmembrane region" description="Helical" evidence="8">
    <location>
        <begin position="65"/>
        <end position="86"/>
    </location>
</feature>